<accession>A0A0H2RAG4</accession>
<feature type="region of interest" description="Disordered" evidence="1">
    <location>
        <begin position="237"/>
        <end position="385"/>
    </location>
</feature>
<dbReference type="InParanoid" id="A0A0H2RAG4"/>
<keyword evidence="3" id="KW-1185">Reference proteome</keyword>
<evidence type="ECO:0000313" key="3">
    <source>
        <dbReference type="Proteomes" id="UP000053477"/>
    </source>
</evidence>
<protein>
    <submittedName>
        <fullName evidence="2">Uncharacterized protein</fullName>
    </submittedName>
</protein>
<reference evidence="2 3" key="1">
    <citation type="submission" date="2015-04" db="EMBL/GenBank/DDBJ databases">
        <title>Complete genome sequence of Schizopora paradoxa KUC8140, a cosmopolitan wood degrader in East Asia.</title>
        <authorList>
            <consortium name="DOE Joint Genome Institute"/>
            <person name="Min B."/>
            <person name="Park H."/>
            <person name="Jang Y."/>
            <person name="Kim J.-J."/>
            <person name="Kim K.H."/>
            <person name="Pangilinan J."/>
            <person name="Lipzen A."/>
            <person name="Riley R."/>
            <person name="Grigoriev I.V."/>
            <person name="Spatafora J.W."/>
            <person name="Choi I.-G."/>
        </authorList>
    </citation>
    <scope>NUCLEOTIDE SEQUENCE [LARGE SCALE GENOMIC DNA]</scope>
    <source>
        <strain evidence="2 3">KUC8140</strain>
    </source>
</reference>
<sequence>MGRRRASSPAFTHWLSISTFSSSRDLLPHPRLSTLALDLLPASCVHFLAHGCPSRRRSQDVSTPDERDVELLEATCCLMMWVVVHPSLLVVPPQRRINASPSPNLLVTYEDGTFRRPASDVMRSVRAGFRDDGRWENGVSSSIPPYIIRLRACHVLVAILPPRRPCPARRPPPTLRACCLWHATRRRLACPSYVAAAISSSLSKRHPPFSAVDRTPPPFCRGHCLALHASTGRIDVRRTEGDGAGPAWTRIVDVRDGSGVNGRRRPHDEGQEGRTGSGESHVRGRATKMWGSSQHAVREGGSWAGLRGVTSTKGGSDDDHDDAWWLEGGRSDDGSTKTGSRGLTGHGTHTSTRHDDDAPAIPLPVITPPPPSPTSPDDDDDDEHGGRLLLVHVRNVPSSMTTTATTSTYVQRSGDARPLSMHTIDARAGRGGVGVDRAARPRAGEMSRQQAASTPLSCFKAVDDFGFRVDLTAFVNGPHLTNFLVAVLH</sequence>
<dbReference type="AlphaFoldDB" id="A0A0H2RAG4"/>
<dbReference type="Proteomes" id="UP000053477">
    <property type="component" value="Unassembled WGS sequence"/>
</dbReference>
<evidence type="ECO:0000256" key="1">
    <source>
        <dbReference type="SAM" id="MobiDB-lite"/>
    </source>
</evidence>
<dbReference type="EMBL" id="KQ086076">
    <property type="protein sequence ID" value="KLO08809.1"/>
    <property type="molecule type" value="Genomic_DNA"/>
</dbReference>
<gene>
    <name evidence="2" type="ORF">SCHPADRAFT_893576</name>
</gene>
<organism evidence="2 3">
    <name type="scientific">Schizopora paradoxa</name>
    <dbReference type="NCBI Taxonomy" id="27342"/>
    <lineage>
        <taxon>Eukaryota</taxon>
        <taxon>Fungi</taxon>
        <taxon>Dikarya</taxon>
        <taxon>Basidiomycota</taxon>
        <taxon>Agaricomycotina</taxon>
        <taxon>Agaricomycetes</taxon>
        <taxon>Hymenochaetales</taxon>
        <taxon>Schizoporaceae</taxon>
        <taxon>Schizopora</taxon>
    </lineage>
</organism>
<name>A0A0H2RAG4_9AGAM</name>
<proteinExistence type="predicted"/>
<evidence type="ECO:0000313" key="2">
    <source>
        <dbReference type="EMBL" id="KLO08809.1"/>
    </source>
</evidence>
<feature type="compositionally biased region" description="Pro residues" evidence="1">
    <location>
        <begin position="361"/>
        <end position="374"/>
    </location>
</feature>